<evidence type="ECO:0000256" key="4">
    <source>
        <dbReference type="ARBA" id="ARBA00013346"/>
    </source>
</evidence>
<evidence type="ECO:0000313" key="13">
    <source>
        <dbReference type="Proteomes" id="UP000242763"/>
    </source>
</evidence>
<organism evidence="12 13">
    <name type="scientific">Aquamicrobium aerolatum DSM 21857</name>
    <dbReference type="NCBI Taxonomy" id="1121003"/>
    <lineage>
        <taxon>Bacteria</taxon>
        <taxon>Pseudomonadati</taxon>
        <taxon>Pseudomonadota</taxon>
        <taxon>Alphaproteobacteria</taxon>
        <taxon>Hyphomicrobiales</taxon>
        <taxon>Phyllobacteriaceae</taxon>
        <taxon>Aerobium</taxon>
    </lineage>
</organism>
<dbReference type="GO" id="GO:0004719">
    <property type="term" value="F:protein-L-isoaspartate (D-aspartate) O-methyltransferase activity"/>
    <property type="evidence" value="ECO:0007669"/>
    <property type="project" value="UniProtKB-EC"/>
</dbReference>
<dbReference type="Gene3D" id="3.40.50.150">
    <property type="entry name" value="Vaccinia Virus protein VP39"/>
    <property type="match status" value="1"/>
</dbReference>
<dbReference type="PANTHER" id="PTHR11579:SF0">
    <property type="entry name" value="PROTEIN-L-ISOASPARTATE(D-ASPARTATE) O-METHYLTRANSFERASE"/>
    <property type="match status" value="1"/>
</dbReference>
<evidence type="ECO:0000256" key="3">
    <source>
        <dbReference type="ARBA" id="ARBA00011890"/>
    </source>
</evidence>
<dbReference type="InterPro" id="IPR000682">
    <property type="entry name" value="PCMT"/>
</dbReference>
<dbReference type="SUPFAM" id="SSF53335">
    <property type="entry name" value="S-adenosyl-L-methionine-dependent methyltransferases"/>
    <property type="match status" value="1"/>
</dbReference>
<keyword evidence="7 12" id="KW-0808">Transferase</keyword>
<keyword evidence="13" id="KW-1185">Reference proteome</keyword>
<evidence type="ECO:0000256" key="8">
    <source>
        <dbReference type="ARBA" id="ARBA00022691"/>
    </source>
</evidence>
<dbReference type="PANTHER" id="PTHR11579">
    <property type="entry name" value="PROTEIN-L-ISOASPARTATE O-METHYLTRANSFERASE"/>
    <property type="match status" value="1"/>
</dbReference>
<evidence type="ECO:0000313" key="12">
    <source>
        <dbReference type="EMBL" id="SFI80635.1"/>
    </source>
</evidence>
<gene>
    <name evidence="12" type="ORF">SAMN03080618_01409</name>
</gene>
<evidence type="ECO:0000256" key="5">
    <source>
        <dbReference type="ARBA" id="ARBA00022490"/>
    </source>
</evidence>
<dbReference type="EC" id="2.1.1.77" evidence="3"/>
<evidence type="ECO:0000256" key="9">
    <source>
        <dbReference type="ARBA" id="ARBA00030757"/>
    </source>
</evidence>
<protein>
    <recommendedName>
        <fullName evidence="4">Protein-L-isoaspartate O-methyltransferase</fullName>
        <ecNumber evidence="3">2.1.1.77</ecNumber>
    </recommendedName>
    <alternativeName>
        <fullName evidence="11">L-isoaspartyl protein carboxyl methyltransferase</fullName>
    </alternativeName>
    <alternativeName>
        <fullName evidence="9">Protein L-isoaspartyl methyltransferase</fullName>
    </alternativeName>
    <alternativeName>
        <fullName evidence="10">Protein-beta-aspartate methyltransferase</fullName>
    </alternativeName>
</protein>
<dbReference type="Proteomes" id="UP000242763">
    <property type="component" value="Unassembled WGS sequence"/>
</dbReference>
<evidence type="ECO:0000256" key="6">
    <source>
        <dbReference type="ARBA" id="ARBA00022603"/>
    </source>
</evidence>
<sequence length="223" mass="24571">MNTGARMDIQEAERERFAAFVMRMRAAGINHRPLMSAVEVTPRLDFVPAQWSAEAWSDRMVPIECGETIEGLDLQMRVLAALDLQPGHRVLEIGTGSGYTSAVMSRIAARVLTFDRYKTLVEKARRRHETLGINNVLIRHADGSQGAMAEGPFDRIVAWAAYETLPRGFVDQLATGGIMVAPIGPAEDIQVMERLVKLGSRFEREVLANVRLQPMASGIAAAI</sequence>
<dbReference type="Pfam" id="PF01135">
    <property type="entry name" value="PCMT"/>
    <property type="match status" value="1"/>
</dbReference>
<evidence type="ECO:0000256" key="10">
    <source>
        <dbReference type="ARBA" id="ARBA00031323"/>
    </source>
</evidence>
<proteinExistence type="inferred from homology"/>
<dbReference type="InterPro" id="IPR029063">
    <property type="entry name" value="SAM-dependent_MTases_sf"/>
</dbReference>
<comment type="similarity">
    <text evidence="2">Belongs to the methyltransferase superfamily. L-isoaspartyl/D-aspartyl protein methyltransferase family.</text>
</comment>
<evidence type="ECO:0000256" key="1">
    <source>
        <dbReference type="ARBA" id="ARBA00004496"/>
    </source>
</evidence>
<evidence type="ECO:0000256" key="11">
    <source>
        <dbReference type="ARBA" id="ARBA00031350"/>
    </source>
</evidence>
<keyword evidence="8" id="KW-0949">S-adenosyl-L-methionine</keyword>
<dbReference type="EMBL" id="FORF01000006">
    <property type="protein sequence ID" value="SFI80635.1"/>
    <property type="molecule type" value="Genomic_DNA"/>
</dbReference>
<comment type="subcellular location">
    <subcellularLocation>
        <location evidence="1">Cytoplasm</location>
    </subcellularLocation>
</comment>
<dbReference type="GO" id="GO:0032259">
    <property type="term" value="P:methylation"/>
    <property type="evidence" value="ECO:0007669"/>
    <property type="project" value="UniProtKB-KW"/>
</dbReference>
<accession>A0A1I3L884</accession>
<dbReference type="CDD" id="cd02440">
    <property type="entry name" value="AdoMet_MTases"/>
    <property type="match status" value="1"/>
</dbReference>
<keyword evidence="6 12" id="KW-0489">Methyltransferase</keyword>
<evidence type="ECO:0000256" key="2">
    <source>
        <dbReference type="ARBA" id="ARBA00005369"/>
    </source>
</evidence>
<evidence type="ECO:0000256" key="7">
    <source>
        <dbReference type="ARBA" id="ARBA00022679"/>
    </source>
</evidence>
<dbReference type="STRING" id="1121003.SAMN03080618_01409"/>
<keyword evidence="5" id="KW-0963">Cytoplasm</keyword>
<dbReference type="GO" id="GO:0005737">
    <property type="term" value="C:cytoplasm"/>
    <property type="evidence" value="ECO:0007669"/>
    <property type="project" value="UniProtKB-SubCell"/>
</dbReference>
<reference evidence="13" key="1">
    <citation type="submission" date="2016-10" db="EMBL/GenBank/DDBJ databases">
        <authorList>
            <person name="Varghese N."/>
            <person name="Submissions S."/>
        </authorList>
    </citation>
    <scope>NUCLEOTIDE SEQUENCE [LARGE SCALE GENOMIC DNA]</scope>
    <source>
        <strain evidence="13">DSM 21857</strain>
    </source>
</reference>
<dbReference type="AlphaFoldDB" id="A0A1I3L884"/>
<dbReference type="NCBIfam" id="NF001453">
    <property type="entry name" value="PRK00312.1"/>
    <property type="match status" value="1"/>
</dbReference>
<name>A0A1I3L884_9HYPH</name>